<organismHost>
    <name type="scientific">Homo sapiens</name>
    <name type="common">Human</name>
    <dbReference type="NCBI Taxonomy" id="9606"/>
</organismHost>
<name>K0GZA6_HV1</name>
<dbReference type="GO" id="GO:0019031">
    <property type="term" value="C:viral envelope"/>
    <property type="evidence" value="ECO:0007669"/>
    <property type="project" value="UniProtKB-KW"/>
</dbReference>
<reference evidence="1" key="2">
    <citation type="journal article" date="2015" name="PLoS Comput. Biol.">
        <title>Comprehensive sieve analysis of breakthrough HIV-1 sequences in the RV144 vaccine efficacy trial.</title>
        <authorList>
            <consortium name="RV144 Sequencing Team"/>
            <person name="Edlefsen P.T."/>
            <person name="Rolland M."/>
            <person name="Hertz T."/>
            <person name="Tovanabutra S."/>
            <person name="Gartland A.J."/>
            <person name="deCamp A.C."/>
            <person name="Magaret C.A."/>
            <person name="Ahmed H."/>
            <person name="Gottardo R."/>
            <person name="Juraska M."/>
            <person name="McCoy C."/>
            <person name="Larsen B.B."/>
            <person name="Sanders-Buell E."/>
            <person name="Carrico C."/>
            <person name="Menis S."/>
            <person name="Kijak G.H."/>
            <person name="Bose M."/>
            <person name="Arroyo M.A."/>
            <person name="O'Connell R.J."/>
            <person name="Nitayaphan S."/>
            <person name="Pitisuttithum P."/>
            <person name="Kaewkungwal J."/>
            <person name="Rerks-Ngarm S."/>
            <person name="Robb M.L."/>
            <person name="Kirys T."/>
            <person name="Georgiev I.S."/>
            <person name="Kwong P.D."/>
            <person name="Scheffler K."/>
            <person name="Pond S.L."/>
            <person name="Carlson J.M."/>
            <person name="Michael N.L."/>
            <person name="Schief W.R."/>
            <person name="Mullins J.I."/>
            <person name="Kim J.H."/>
            <person name="Gilbert P.B."/>
        </authorList>
    </citation>
    <scope>NUCLEOTIDE SEQUENCE</scope>
    <source>
        <strain evidence="1">AA093a_RH11</strain>
    </source>
</reference>
<gene>
    <name evidence="1" type="primary">env</name>
</gene>
<protein>
    <submittedName>
        <fullName evidence="1">Envelope glycoprotein</fullName>
    </submittedName>
</protein>
<keyword evidence="1" id="KW-0261">Viral envelope protein</keyword>
<reference evidence="1" key="1">
    <citation type="journal article" date="2012" name="Nature">
        <title>Increased HIV-1 vaccine efficacy against viruses with genetic signatures in Env V2.</title>
        <authorList>
            <person name="Rolland M."/>
            <person name="Edlefsen P.T."/>
            <person name="Larsen B.B."/>
            <person name="Tovanabutra S."/>
            <person name="Sanders-Buell E."/>
            <person name="Hertz T."/>
            <person name="de Camp A.C."/>
            <person name="Carrico C."/>
            <person name="Menis S."/>
            <person name="Magaret C.A."/>
            <person name="Ahmed H."/>
            <person name="Juraska M."/>
            <person name="Chen L."/>
            <person name="Konopa P."/>
            <person name="Nariya S."/>
            <person name="Stoddard J.N."/>
            <person name="Wong K."/>
            <person name="Zhao H."/>
            <person name="Deng W."/>
            <person name="Maust B.S."/>
            <person name="Bose M."/>
            <person name="Howell S."/>
            <person name="Bates A."/>
            <person name="Lazzaro M."/>
            <person name="O'Sullivan A."/>
            <person name="Lei E."/>
            <person name="Bradfield A."/>
            <person name="Ibitamuno G."/>
            <person name="Assawadarachai V."/>
            <person name="O'Connell R.J."/>
            <person name="de Souza M.S."/>
            <person name="Nitayaphan S."/>
            <person name="Rerks-Ngarm S."/>
            <person name="Robb M.L."/>
            <person name="McLellan J.S."/>
            <person name="Georgiev I."/>
            <person name="Kwong P.D."/>
            <person name="Carlson J.M."/>
            <person name="Michael N.L."/>
            <person name="Schief W.R."/>
            <person name="Gilbert P.B."/>
            <person name="Mullins J.I."/>
            <person name="Kim J.H."/>
        </authorList>
    </citation>
    <scope>NUCLEOTIDE SEQUENCE</scope>
    <source>
        <strain evidence="1">AA093a_RH11</strain>
    </source>
</reference>
<evidence type="ECO:0000313" key="1">
    <source>
        <dbReference type="EMBL" id="AFU31785.1"/>
    </source>
</evidence>
<keyword evidence="1" id="KW-0946">Virion</keyword>
<dbReference type="EMBL" id="JX447797">
    <property type="protein sequence ID" value="AFU31785.1"/>
    <property type="molecule type" value="Genomic_RNA"/>
</dbReference>
<sequence>MRVMGIRKNYQRLWRWGIMLLGMLMICKAAENLWVTVYYGVPVWKEQQPLYFVHQMLKHMLQRHTMFGPHMPVYPQTPTHKK</sequence>
<organism evidence="1">
    <name type="scientific">Human immunodeficiency virus type 1</name>
    <name type="common">HIV-1</name>
    <dbReference type="NCBI Taxonomy" id="11676"/>
    <lineage>
        <taxon>Viruses</taxon>
        <taxon>Riboviria</taxon>
        <taxon>Pararnavirae</taxon>
        <taxon>Artverviricota</taxon>
        <taxon>Revtraviricetes</taxon>
        <taxon>Ortervirales</taxon>
        <taxon>Retroviridae</taxon>
        <taxon>Orthoretrovirinae</taxon>
        <taxon>Lentivirus</taxon>
        <taxon>Lentivirus humimdef1</taxon>
    </lineage>
</organism>
<proteinExistence type="predicted"/>
<accession>K0GZA6</accession>